<accession>A0ABW4P8M0</accession>
<keyword evidence="5" id="KW-1185">Reference proteome</keyword>
<sequence length="435" mass="44899">MPNRFETDGRGPSERRLIVTGLVATAVAVALTFASIAKMNGRFDEDVPATALLTDVGDGLPARSDVKFRGIIVGEVTAVEPGTGGEPNRVHLALDPEHAGGVPASVTARVVPSNVFAVSSVQLLDNGSAPPLTPGAEIPQDESQQTIQLQTALTKLRQVVAATGRIGSERTVGVLAAVAAATDRRGDDIVEAGRQLDRITRELGAVITPTGGPSTMSALSTAVHGLQNSAPDLLDALHHAVVPMRTVAEKEAALNSLLSAGSGTLSTLGTALENNTDQIIGITTKLAPVLDVVAAGSPSFTPITTRFTIMGHKWFDEFWPENVQHGRGKFMFQLTPHRMYTRADCPRYGDVEGPSCATAPESSTEPWIKENAPAPATGTGAPVSGGNVGPVGGPAEKEVLSQILGGDLTSAGELILGPLARGAIVGVTPAPEEGP</sequence>
<proteinExistence type="predicted"/>
<dbReference type="Proteomes" id="UP001597286">
    <property type="component" value="Unassembled WGS sequence"/>
</dbReference>
<organism evidence="4 5">
    <name type="scientific">Rhodococcus gannanensis</name>
    <dbReference type="NCBI Taxonomy" id="1960308"/>
    <lineage>
        <taxon>Bacteria</taxon>
        <taxon>Bacillati</taxon>
        <taxon>Actinomycetota</taxon>
        <taxon>Actinomycetes</taxon>
        <taxon>Mycobacteriales</taxon>
        <taxon>Nocardiaceae</taxon>
        <taxon>Rhodococcus</taxon>
    </lineage>
</organism>
<feature type="region of interest" description="Disordered" evidence="1">
    <location>
        <begin position="356"/>
        <end position="388"/>
    </location>
</feature>
<dbReference type="InterPro" id="IPR003399">
    <property type="entry name" value="Mce/MlaD"/>
</dbReference>
<dbReference type="InterPro" id="IPR052336">
    <property type="entry name" value="MlaD_Phospholipid_Transporter"/>
</dbReference>
<evidence type="ECO:0000313" key="4">
    <source>
        <dbReference type="EMBL" id="MFD1814599.1"/>
    </source>
</evidence>
<dbReference type="EMBL" id="JBHUFB010000019">
    <property type="protein sequence ID" value="MFD1814599.1"/>
    <property type="molecule type" value="Genomic_DNA"/>
</dbReference>
<dbReference type="Pfam" id="PF02470">
    <property type="entry name" value="MlaD"/>
    <property type="match status" value="1"/>
</dbReference>
<reference evidence="5" key="1">
    <citation type="journal article" date="2019" name="Int. J. Syst. Evol. Microbiol.">
        <title>The Global Catalogue of Microorganisms (GCM) 10K type strain sequencing project: providing services to taxonomists for standard genome sequencing and annotation.</title>
        <authorList>
            <consortium name="The Broad Institute Genomics Platform"/>
            <consortium name="The Broad Institute Genome Sequencing Center for Infectious Disease"/>
            <person name="Wu L."/>
            <person name="Ma J."/>
        </authorList>
    </citation>
    <scope>NUCLEOTIDE SEQUENCE [LARGE SCALE GENOMIC DNA]</scope>
    <source>
        <strain evidence="5">DT72</strain>
    </source>
</reference>
<evidence type="ECO:0000259" key="2">
    <source>
        <dbReference type="Pfam" id="PF02470"/>
    </source>
</evidence>
<feature type="compositionally biased region" description="Low complexity" evidence="1">
    <location>
        <begin position="372"/>
        <end position="385"/>
    </location>
</feature>
<feature type="domain" description="Mce/MlaD" evidence="2">
    <location>
        <begin position="50"/>
        <end position="123"/>
    </location>
</feature>
<evidence type="ECO:0000256" key="1">
    <source>
        <dbReference type="SAM" id="MobiDB-lite"/>
    </source>
</evidence>
<evidence type="ECO:0000259" key="3">
    <source>
        <dbReference type="Pfam" id="PF11887"/>
    </source>
</evidence>
<comment type="caution">
    <text evidence="4">The sequence shown here is derived from an EMBL/GenBank/DDBJ whole genome shotgun (WGS) entry which is preliminary data.</text>
</comment>
<protein>
    <submittedName>
        <fullName evidence="4">MlaD family protein</fullName>
    </submittedName>
</protein>
<feature type="domain" description="Mammalian cell entry C-terminal" evidence="3">
    <location>
        <begin position="129"/>
        <end position="354"/>
    </location>
</feature>
<evidence type="ECO:0000313" key="5">
    <source>
        <dbReference type="Proteomes" id="UP001597286"/>
    </source>
</evidence>
<dbReference type="PANTHER" id="PTHR33371:SF19">
    <property type="entry name" value="MCE-FAMILY PROTEIN MCE4A"/>
    <property type="match status" value="1"/>
</dbReference>
<gene>
    <name evidence="4" type="ORF">ACFSJG_20475</name>
</gene>
<dbReference type="Pfam" id="PF11887">
    <property type="entry name" value="Mce4_CUP1"/>
    <property type="match status" value="1"/>
</dbReference>
<dbReference type="PANTHER" id="PTHR33371">
    <property type="entry name" value="INTERMEMBRANE PHOSPHOLIPID TRANSPORT SYSTEM BINDING PROTEIN MLAD-RELATED"/>
    <property type="match status" value="1"/>
</dbReference>
<name>A0ABW4P8M0_9NOCA</name>
<dbReference type="RefSeq" id="WP_378487074.1">
    <property type="nucleotide sequence ID" value="NZ_JBHUFB010000019.1"/>
</dbReference>
<dbReference type="InterPro" id="IPR024516">
    <property type="entry name" value="Mce_C"/>
</dbReference>